<dbReference type="GO" id="GO:0006637">
    <property type="term" value="P:acyl-CoA metabolic process"/>
    <property type="evidence" value="ECO:0007669"/>
    <property type="project" value="TreeGrafter"/>
</dbReference>
<dbReference type="GO" id="GO:0047617">
    <property type="term" value="F:fatty acyl-CoA hydrolase activity"/>
    <property type="evidence" value="ECO:0007669"/>
    <property type="project" value="TreeGrafter"/>
</dbReference>
<accession>A0AAN9FUV7</accession>
<dbReference type="InterPro" id="IPR029058">
    <property type="entry name" value="AB_hydrolase_fold"/>
</dbReference>
<dbReference type="SUPFAM" id="SSF53474">
    <property type="entry name" value="alpha/beta-Hydrolases"/>
    <property type="match status" value="1"/>
</dbReference>
<dbReference type="GO" id="GO:0006631">
    <property type="term" value="P:fatty acid metabolic process"/>
    <property type="evidence" value="ECO:0007669"/>
    <property type="project" value="TreeGrafter"/>
</dbReference>
<dbReference type="PANTHER" id="PTHR10824:SF4">
    <property type="entry name" value="ACYL-COENZYME A THIOESTERASE 1-LIKE"/>
    <property type="match status" value="1"/>
</dbReference>
<proteinExistence type="predicted"/>
<comment type="caution">
    <text evidence="1">The sequence shown here is derived from an EMBL/GenBank/DDBJ whole genome shotgun (WGS) entry which is preliminary data.</text>
</comment>
<evidence type="ECO:0000313" key="1">
    <source>
        <dbReference type="EMBL" id="KAK7086942.1"/>
    </source>
</evidence>
<dbReference type="Proteomes" id="UP001381693">
    <property type="component" value="Unassembled WGS sequence"/>
</dbReference>
<dbReference type="PANTHER" id="PTHR10824">
    <property type="entry name" value="ACYL-COENZYME A THIOESTERASE-RELATED"/>
    <property type="match status" value="1"/>
</dbReference>
<dbReference type="EMBL" id="JAXCGZ010000036">
    <property type="protein sequence ID" value="KAK7086942.1"/>
    <property type="molecule type" value="Genomic_DNA"/>
</dbReference>
<evidence type="ECO:0000313" key="2">
    <source>
        <dbReference type="Proteomes" id="UP001381693"/>
    </source>
</evidence>
<keyword evidence="2" id="KW-1185">Reference proteome</keyword>
<dbReference type="AlphaFoldDB" id="A0AAN9FUV7"/>
<protein>
    <submittedName>
        <fullName evidence="1">Uncharacterized protein</fullName>
    </submittedName>
</protein>
<gene>
    <name evidence="1" type="ORF">SK128_004856</name>
</gene>
<organism evidence="1 2">
    <name type="scientific">Halocaridina rubra</name>
    <name type="common">Hawaiian red shrimp</name>
    <dbReference type="NCBI Taxonomy" id="373956"/>
    <lineage>
        <taxon>Eukaryota</taxon>
        <taxon>Metazoa</taxon>
        <taxon>Ecdysozoa</taxon>
        <taxon>Arthropoda</taxon>
        <taxon>Crustacea</taxon>
        <taxon>Multicrustacea</taxon>
        <taxon>Malacostraca</taxon>
        <taxon>Eumalacostraca</taxon>
        <taxon>Eucarida</taxon>
        <taxon>Decapoda</taxon>
        <taxon>Pleocyemata</taxon>
        <taxon>Caridea</taxon>
        <taxon>Atyoidea</taxon>
        <taxon>Atyidae</taxon>
        <taxon>Halocaridina</taxon>
    </lineage>
</organism>
<dbReference type="Gene3D" id="3.40.50.1820">
    <property type="entry name" value="alpha/beta hydrolase"/>
    <property type="match status" value="1"/>
</dbReference>
<sequence length="93" mass="10066">MSAILHQLVDRTKVKISVTAGHTDVTDQSKSLAEIELERHLATPGVQRIPIRTGKVRGALYLPPGPGPFPGIIEMFGSIGGLYEFRAGMLNKL</sequence>
<reference evidence="1 2" key="1">
    <citation type="submission" date="2023-11" db="EMBL/GenBank/DDBJ databases">
        <title>Halocaridina rubra genome assembly.</title>
        <authorList>
            <person name="Smith C."/>
        </authorList>
    </citation>
    <scope>NUCLEOTIDE SEQUENCE [LARGE SCALE GENOMIC DNA]</scope>
    <source>
        <strain evidence="1">EP-1</strain>
        <tissue evidence="1">Whole</tissue>
    </source>
</reference>
<name>A0AAN9FUV7_HALRR</name>